<dbReference type="EMBL" id="MN813693">
    <property type="protein sequence ID" value="QHB37765.1"/>
    <property type="molecule type" value="Genomic_DNA"/>
</dbReference>
<evidence type="ECO:0000313" key="1">
    <source>
        <dbReference type="EMBL" id="QHB37765.1"/>
    </source>
</evidence>
<accession>A0A6B9LFT9</accession>
<proteinExistence type="predicted"/>
<keyword evidence="2" id="KW-1185">Reference proteome</keyword>
<dbReference type="Proteomes" id="UP000464404">
    <property type="component" value="Segment"/>
</dbReference>
<dbReference type="RefSeq" id="YP_009949974.1">
    <property type="nucleotide sequence ID" value="NC_051586.1"/>
</dbReference>
<organism evidence="1 2">
    <name type="scientific">Mycobacterium phage Imvubu</name>
    <dbReference type="NCBI Taxonomy" id="2686233"/>
    <lineage>
        <taxon>Viruses</taxon>
        <taxon>Duplodnaviria</taxon>
        <taxon>Heunggongvirae</taxon>
        <taxon>Uroviricota</taxon>
        <taxon>Caudoviricetes</taxon>
        <taxon>Bclasvirinae</taxon>
        <taxon>Imvubuvirus</taxon>
        <taxon>Imvubuvirus imvubu</taxon>
    </lineage>
</organism>
<protein>
    <submittedName>
        <fullName evidence="1">Minor tail protein</fullName>
    </submittedName>
</protein>
<name>A0A6B9LFT9_9CAUD</name>
<reference evidence="1 2" key="1">
    <citation type="submission" date="2019-12" db="EMBL/GenBank/DDBJ databases">
        <authorList>
            <person name="Garlena R.A."/>
            <person name="Russell D.A."/>
            <person name="Pope W.H."/>
            <person name="Jacobs-Sera D."/>
            <person name="Hatfull G.F."/>
        </authorList>
    </citation>
    <scope>NUCLEOTIDE SEQUENCE [LARGE SCALE GENOMIC DNA]</scope>
</reference>
<gene>
    <name evidence="1" type="primary">24</name>
    <name evidence="1" type="ORF">PBI_IMVUBU_24</name>
</gene>
<evidence type="ECO:0000313" key="2">
    <source>
        <dbReference type="Proteomes" id="UP000464404"/>
    </source>
</evidence>
<sequence length="818" mass="86375">MTATLPGRAPAKDDELVRSFHDRIRKLEYARTLRVGPWVLSTEAETGNLIATRPGQSVVIDGQGATEVAPAKVNLAGLVTDDQLALALEGIPSGGGSGVESLFAELYEMLTGTGIDPLGALGKLAEFFKLELGGPIDLVRLPLLPLAHIRNIVTELLGDPFFDNPLTLANVADWDWFDGDTAGAKPGVAQTTADGLTHTIYSDPVPVALGDKLNVLAKAKWLGLATSGANPIRMLVSFYDEDDAMIGAPVQVGQTGAAGSSIGWVTMSATEVDVPVEAAYAIQELTVTTAATAGTVRFGQGSVTKAGLMPQGYVSGLTTALEGLWSGIQARIAEWADLLDVFGGFAVGSGQGQLTDVFNRIKNLNPLNGLFDASKLANMAGLPNIPDGLTKVGDLGTLVDKATGALSGAFQAGDVIVGAGLTAAEQTMANLFEMITATTRKVQALETAATANSVGGRQFNINFSDYPDGAFPAGLFDITYSGPGTSVLGIRGGNAVWNMVNNGYRRAIMRYPTPTLTSFQVVRGTMATPPTQGTNVRIWSLGRMNAAKTDYVFARGYCTGFLSYKGDIGIVRNGVEYIWASGISLTWSLDLRVIMGVGNNPRRHMVLSGDTVVWDGIEPVDKQSYLDADHMYWGALSETSGAQHPGEIAGASTVDNAPPAVVGTTFRASKRTGGDMSIAAGNTQVPNNFYETVDYISPDLIYRPANRCEIEVSKQGTYIVQWRAYHGIYATNTGGHGVLFKNGVPFSKWTWGDTPFVVGFAVMTSNTNATTGSCLVPLNPGDKITVGFYFSANMANTGDNVLLADGSESWFALARLGI</sequence>
<dbReference type="GeneID" id="60321384"/>
<dbReference type="KEGG" id="vg:60321384"/>